<accession>A0A0C9YWD2</accession>
<feature type="compositionally biased region" description="Basic and acidic residues" evidence="1">
    <location>
        <begin position="82"/>
        <end position="93"/>
    </location>
</feature>
<feature type="compositionally biased region" description="Acidic residues" evidence="1">
    <location>
        <begin position="461"/>
        <end position="470"/>
    </location>
</feature>
<feature type="compositionally biased region" description="Basic residues" evidence="1">
    <location>
        <begin position="1519"/>
        <end position="1536"/>
    </location>
</feature>
<gene>
    <name evidence="2" type="ORF">PISMIDRAFT_12476</name>
</gene>
<reference evidence="3" key="2">
    <citation type="submission" date="2015-01" db="EMBL/GenBank/DDBJ databases">
        <title>Evolutionary Origins and Diversification of the Mycorrhizal Mutualists.</title>
        <authorList>
            <consortium name="DOE Joint Genome Institute"/>
            <consortium name="Mycorrhizal Genomics Consortium"/>
            <person name="Kohler A."/>
            <person name="Kuo A."/>
            <person name="Nagy L.G."/>
            <person name="Floudas D."/>
            <person name="Copeland A."/>
            <person name="Barry K.W."/>
            <person name="Cichocki N."/>
            <person name="Veneault-Fourrey C."/>
            <person name="LaButti K."/>
            <person name="Lindquist E.A."/>
            <person name="Lipzen A."/>
            <person name="Lundell T."/>
            <person name="Morin E."/>
            <person name="Murat C."/>
            <person name="Riley R."/>
            <person name="Ohm R."/>
            <person name="Sun H."/>
            <person name="Tunlid A."/>
            <person name="Henrissat B."/>
            <person name="Grigoriev I.V."/>
            <person name="Hibbett D.S."/>
            <person name="Martin F."/>
        </authorList>
    </citation>
    <scope>NUCLEOTIDE SEQUENCE [LARGE SCALE GENOMIC DNA]</scope>
    <source>
        <strain evidence="3">441</strain>
    </source>
</reference>
<keyword evidence="3" id="KW-1185">Reference proteome</keyword>
<feature type="compositionally biased region" description="Polar residues" evidence="1">
    <location>
        <begin position="1"/>
        <end position="16"/>
    </location>
</feature>
<reference evidence="2 3" key="1">
    <citation type="submission" date="2014-04" db="EMBL/GenBank/DDBJ databases">
        <authorList>
            <consortium name="DOE Joint Genome Institute"/>
            <person name="Kuo A."/>
            <person name="Kohler A."/>
            <person name="Costa M.D."/>
            <person name="Nagy L.G."/>
            <person name="Floudas D."/>
            <person name="Copeland A."/>
            <person name="Barry K.W."/>
            <person name="Cichocki N."/>
            <person name="Veneault-Fourrey C."/>
            <person name="LaButti K."/>
            <person name="Lindquist E.A."/>
            <person name="Lipzen A."/>
            <person name="Lundell T."/>
            <person name="Morin E."/>
            <person name="Murat C."/>
            <person name="Sun H."/>
            <person name="Tunlid A."/>
            <person name="Henrissat B."/>
            <person name="Grigoriev I.V."/>
            <person name="Hibbett D.S."/>
            <person name="Martin F."/>
            <person name="Nordberg H.P."/>
            <person name="Cantor M.N."/>
            <person name="Hua S.X."/>
        </authorList>
    </citation>
    <scope>NUCLEOTIDE SEQUENCE [LARGE SCALE GENOMIC DNA]</scope>
    <source>
        <strain evidence="2 3">441</strain>
    </source>
</reference>
<feature type="compositionally biased region" description="Low complexity" evidence="1">
    <location>
        <begin position="24"/>
        <end position="37"/>
    </location>
</feature>
<organism evidence="2 3">
    <name type="scientific">Pisolithus microcarpus 441</name>
    <dbReference type="NCBI Taxonomy" id="765257"/>
    <lineage>
        <taxon>Eukaryota</taxon>
        <taxon>Fungi</taxon>
        <taxon>Dikarya</taxon>
        <taxon>Basidiomycota</taxon>
        <taxon>Agaricomycotina</taxon>
        <taxon>Agaricomycetes</taxon>
        <taxon>Agaricomycetidae</taxon>
        <taxon>Boletales</taxon>
        <taxon>Sclerodermatineae</taxon>
        <taxon>Pisolithaceae</taxon>
        <taxon>Pisolithus</taxon>
    </lineage>
</organism>
<dbReference type="HOGENOM" id="CLU_002279_0_0_1"/>
<feature type="compositionally biased region" description="Polar residues" evidence="1">
    <location>
        <begin position="94"/>
        <end position="104"/>
    </location>
</feature>
<protein>
    <submittedName>
        <fullName evidence="2">Uncharacterized protein</fullName>
    </submittedName>
</protein>
<dbReference type="EMBL" id="KN833755">
    <property type="protein sequence ID" value="KIK21076.1"/>
    <property type="molecule type" value="Genomic_DNA"/>
</dbReference>
<feature type="region of interest" description="Disordered" evidence="1">
    <location>
        <begin position="454"/>
        <end position="479"/>
    </location>
</feature>
<dbReference type="STRING" id="765257.A0A0C9YWD2"/>
<name>A0A0C9YWD2_9AGAM</name>
<evidence type="ECO:0000256" key="1">
    <source>
        <dbReference type="SAM" id="MobiDB-lite"/>
    </source>
</evidence>
<dbReference type="Proteomes" id="UP000054018">
    <property type="component" value="Unassembled WGS sequence"/>
</dbReference>
<evidence type="ECO:0000313" key="2">
    <source>
        <dbReference type="EMBL" id="KIK21076.1"/>
    </source>
</evidence>
<feature type="region of interest" description="Disordered" evidence="1">
    <location>
        <begin position="1"/>
        <end position="62"/>
    </location>
</feature>
<feature type="compositionally biased region" description="Pro residues" evidence="1">
    <location>
        <begin position="110"/>
        <end position="119"/>
    </location>
</feature>
<evidence type="ECO:0000313" key="3">
    <source>
        <dbReference type="Proteomes" id="UP000054018"/>
    </source>
</evidence>
<feature type="compositionally biased region" description="Basic and acidic residues" evidence="1">
    <location>
        <begin position="1508"/>
        <end position="1518"/>
    </location>
</feature>
<sequence length="1536" mass="175220">MAPQTCSQLRSLETKITPSPPSDPELSTPSSSPLSPSFDLLMNALPSPTRSVPEDQESSFDEEELHFVYQKCQAMMDHLATDHSGSNEEHKSTSQDSDNFSADTSEPNSPQSPPFPPLPALSSASHAPSVHHVISKYIFHTPLPSPIDHSQWTVCSMARPTMWAMAYQNLGTLQYQTWIDATVLNFHLLSRWYAVQGRTQVRYVDFFSAIPSISSGIHVLPEVEETSLFQQRHLLHSLSANPSAPIAFVAMHASHFFVVVFDYQDNSAFILGRRISNVPDTPHPYYDELHDDWNRWNGPFYWSRIAALHGYDSADPKNVSVLVYNWTQNGYDCGPIASFVMEFLMASGLYGASNTIQIPPIPCGHRLRLQMLAMVKEACRRSWEDYRYLSTTILPPGDIWSQWDDTQAFTEDAIMEVENEVSGQQDASMIRELNVVGANCPVCNRIDPGMEKHCPTHSDDDLPNEDEDNPTGDQPPLLDAKAQRLRDLLRRYPYVSKARDRDSRAPHAVNGTYIQVESATEDPLEIIRARKHVKDWTAGSMFRFPRPTPAVHLPAYRGRRWRPFDRKYDEYECGPVLESLHQDRNHYEIVEEAYYRPGIWTSFRDYGYRLLSSFSQMFYLDPPIRLSDHIVPVGILDGYDSSHQISDHVTGDYSLGRILLPSSPSMSKVLVEDVVILSASDMIQMSTDDSSTLINTFVRGKHEDGRHICLNLELDQVPLTSEQLEVTVDIDSLVWVTRDLQFRTPLAVYLGPVLEEKALMQKNNHVYVDILIPQSVEDAKDIGGRTEWLTMSFPLCGIPHTTFGTLSNASGSMNVYICFPRMIHRDEMTHRRANRIPKEVLDFFWERVLLPAISEHADVGSAPYVSLTLGEVRFKARKGTKKRPGRPKAVPFSMDVLNKINYTMKEIIQGDPSCYANYGSFFFVVECKGIKLWAKALLFQEDSSPIDALLNGIPALDWPYMVNRNNGELLVDLGIGIHPKWDKNLVGLWRLDCLEASFGAGGYLRGNIHHTCTLGRYGAMQAEMSQERARQTHVAFRSAYSLAYEVIRPNDNLPTFVMDKDAYALNSDFMQECREAIKMYSGEVKQRSYGVRDEYRMGGMAMEKIMDDLAHRVEIFLASNAILWIPSKVWFEFLARRVRALQMVQISLKELDPPNLGILTGIICHMIRCTSSTPIILDYHIRESMALLRFSGVCERFGLFFLSDLDMQKAPHLKEVQKCDDLEVLKLMQAKLTKPHGQQAWPRITLDDDEERFPIGNMPTWSRLTKTIRDKPWLVMRSWTWSRQLSYLEPVVGKLFVQFTCQLWIQMEDAWLMDPEKRPEPTSLEDAVECWTLNTTFKTIRACTFKPCNAGVHGSMGTGRRQPSFSDRMSVFFPEVMQGKPARRSPWNIFWTKPGYISEYHELMKGRTVLEQLEVTNHLAKIFSLLQTLPDATKGSAKTPGKTWRVEDERVVLVTNPKFYKIEGISKEGEQRPARRKISRAVKSRNRVHMDLMEHAGYGELMSSKALLSERSRQEQARNRKSAKAKNTRKPPARQM</sequence>
<dbReference type="OrthoDB" id="3243290at2759"/>
<feature type="region of interest" description="Disordered" evidence="1">
    <location>
        <begin position="82"/>
        <end position="123"/>
    </location>
</feature>
<feature type="region of interest" description="Disordered" evidence="1">
    <location>
        <begin position="1503"/>
        <end position="1536"/>
    </location>
</feature>
<proteinExistence type="predicted"/>